<dbReference type="GO" id="GO:0006508">
    <property type="term" value="P:proteolysis"/>
    <property type="evidence" value="ECO:0007669"/>
    <property type="project" value="UniProtKB-KW"/>
</dbReference>
<feature type="binding site" evidence="9">
    <location>
        <position position="327"/>
    </location>
    <ligand>
        <name>Zn(2+)</name>
        <dbReference type="ChEBI" id="CHEBI:29105"/>
        <note>catalytic</note>
    </ligand>
</feature>
<reference evidence="15 16" key="1">
    <citation type="submission" date="2015-04" db="EMBL/GenBank/DDBJ databases">
        <authorList>
            <person name="Syromyatnikov M.Y."/>
            <person name="Popov V.N."/>
        </authorList>
    </citation>
    <scope>NUCLEOTIDE SEQUENCE [LARGE SCALE GENOMIC DNA]</scope>
    <source>
        <strain evidence="15">WF-38-12</strain>
    </source>
</reference>
<dbReference type="InterPro" id="IPR045357">
    <property type="entry name" value="Aminopeptidase_N-like_N"/>
</dbReference>
<dbReference type="FunFam" id="2.60.40.1730:FF:000002">
    <property type="entry name" value="Aminopeptidase"/>
    <property type="match status" value="1"/>
</dbReference>
<evidence type="ECO:0000256" key="11">
    <source>
        <dbReference type="RuleBase" id="RU364040"/>
    </source>
</evidence>
<dbReference type="PRINTS" id="PR00756">
    <property type="entry name" value="ALADIPTASE"/>
</dbReference>
<dbReference type="InterPro" id="IPR042097">
    <property type="entry name" value="Aminopeptidase_N-like_N_sf"/>
</dbReference>
<evidence type="ECO:0000313" key="15">
    <source>
        <dbReference type="EMBL" id="CRG86715.1"/>
    </source>
</evidence>
<dbReference type="OrthoDB" id="10031169at2759"/>
<protein>
    <recommendedName>
        <fullName evidence="11">Aminopeptidase</fullName>
        <ecNumber evidence="11">3.4.11.-</ecNumber>
    </recommendedName>
</protein>
<dbReference type="FunFam" id="1.10.390.10:FF:000001">
    <property type="entry name" value="Aminopeptidase"/>
    <property type="match status" value="1"/>
</dbReference>
<evidence type="ECO:0000256" key="10">
    <source>
        <dbReference type="PIRSR" id="PIRSR634016-4"/>
    </source>
</evidence>
<proteinExistence type="inferred from homology"/>
<dbReference type="GO" id="GO:0016020">
    <property type="term" value="C:membrane"/>
    <property type="evidence" value="ECO:0007669"/>
    <property type="project" value="TreeGrafter"/>
</dbReference>
<dbReference type="GO" id="GO:0043171">
    <property type="term" value="P:peptide catabolic process"/>
    <property type="evidence" value="ECO:0007669"/>
    <property type="project" value="TreeGrafter"/>
</dbReference>
<comment type="cofactor">
    <cofactor evidence="9 11">
        <name>Zn(2+)</name>
        <dbReference type="ChEBI" id="CHEBI:29105"/>
    </cofactor>
    <text evidence="9 11">Binds 1 zinc ion per subunit.</text>
</comment>
<dbReference type="SUPFAM" id="SSF63737">
    <property type="entry name" value="Leukotriene A4 hydrolase N-terminal domain"/>
    <property type="match status" value="1"/>
</dbReference>
<dbReference type="GO" id="GO:0042277">
    <property type="term" value="F:peptide binding"/>
    <property type="evidence" value="ECO:0007669"/>
    <property type="project" value="TreeGrafter"/>
</dbReference>
<evidence type="ECO:0000256" key="9">
    <source>
        <dbReference type="PIRSR" id="PIRSR634016-3"/>
    </source>
</evidence>
<feature type="active site" description="Proton acceptor" evidence="8">
    <location>
        <position position="324"/>
    </location>
</feature>
<dbReference type="EC" id="3.4.11.-" evidence="11"/>
<comment type="similarity">
    <text evidence="1 11">Belongs to the peptidase M1 family.</text>
</comment>
<feature type="binding site" evidence="9">
    <location>
        <position position="323"/>
    </location>
    <ligand>
        <name>Zn(2+)</name>
        <dbReference type="ChEBI" id="CHEBI:29105"/>
        <note>catalytic</note>
    </ligand>
</feature>
<evidence type="ECO:0000259" key="13">
    <source>
        <dbReference type="Pfam" id="PF11838"/>
    </source>
</evidence>
<dbReference type="AlphaFoldDB" id="A0A0U1LU15"/>
<evidence type="ECO:0000259" key="12">
    <source>
        <dbReference type="Pfam" id="PF01433"/>
    </source>
</evidence>
<feature type="domain" description="Aminopeptidase N-like N-terminal" evidence="14">
    <location>
        <begin position="14"/>
        <end position="211"/>
    </location>
</feature>
<dbReference type="Pfam" id="PF01433">
    <property type="entry name" value="Peptidase_M1"/>
    <property type="match status" value="1"/>
</dbReference>
<dbReference type="FunFam" id="2.60.40.1910:FF:000004">
    <property type="entry name" value="Aminopeptidase"/>
    <property type="match status" value="1"/>
</dbReference>
<dbReference type="GO" id="GO:0008270">
    <property type="term" value="F:zinc ion binding"/>
    <property type="evidence" value="ECO:0007669"/>
    <property type="project" value="UniProtKB-UniRule"/>
</dbReference>
<evidence type="ECO:0000256" key="8">
    <source>
        <dbReference type="PIRSR" id="PIRSR634016-1"/>
    </source>
</evidence>
<keyword evidence="6 9" id="KW-0862">Zinc</keyword>
<dbReference type="InterPro" id="IPR001930">
    <property type="entry name" value="Peptidase_M1"/>
</dbReference>
<dbReference type="Gene3D" id="2.60.40.1910">
    <property type="match status" value="1"/>
</dbReference>
<organism evidence="15 16">
    <name type="scientific">Talaromyces islandicus</name>
    <name type="common">Penicillium islandicum</name>
    <dbReference type="NCBI Taxonomy" id="28573"/>
    <lineage>
        <taxon>Eukaryota</taxon>
        <taxon>Fungi</taxon>
        <taxon>Dikarya</taxon>
        <taxon>Ascomycota</taxon>
        <taxon>Pezizomycotina</taxon>
        <taxon>Eurotiomycetes</taxon>
        <taxon>Eurotiomycetidae</taxon>
        <taxon>Eurotiales</taxon>
        <taxon>Trichocomaceae</taxon>
        <taxon>Talaromyces</taxon>
        <taxon>Talaromyces sect. Islandici</taxon>
    </lineage>
</organism>
<dbReference type="InterPro" id="IPR027268">
    <property type="entry name" value="Peptidase_M4/M1_CTD_sf"/>
</dbReference>
<dbReference type="Pfam" id="PF17900">
    <property type="entry name" value="Peptidase_M1_N"/>
    <property type="match status" value="1"/>
</dbReference>
<dbReference type="EMBL" id="CVMT01000003">
    <property type="protein sequence ID" value="CRG86715.1"/>
    <property type="molecule type" value="Genomic_DNA"/>
</dbReference>
<keyword evidence="4 9" id="KW-0479">Metal-binding</keyword>
<dbReference type="STRING" id="28573.A0A0U1LU15"/>
<accession>A0A0U1LU15</accession>
<dbReference type="PANTHER" id="PTHR11533:SF171">
    <property type="entry name" value="AMINOPEPTIDASE"/>
    <property type="match status" value="1"/>
</dbReference>
<evidence type="ECO:0000256" key="3">
    <source>
        <dbReference type="ARBA" id="ARBA00022670"/>
    </source>
</evidence>
<keyword evidence="3 11" id="KW-0645">Protease</keyword>
<feature type="domain" description="ERAP1-like C-terminal" evidence="13">
    <location>
        <begin position="536"/>
        <end position="850"/>
    </location>
</feature>
<keyword evidence="7 11" id="KW-0482">Metalloprotease</keyword>
<dbReference type="InterPro" id="IPR014782">
    <property type="entry name" value="Peptidase_M1_dom"/>
</dbReference>
<dbReference type="FunFam" id="1.25.50.20:FF:000002">
    <property type="entry name" value="Aminopeptidase"/>
    <property type="match status" value="1"/>
</dbReference>
<evidence type="ECO:0000256" key="4">
    <source>
        <dbReference type="ARBA" id="ARBA00022723"/>
    </source>
</evidence>
<gene>
    <name evidence="15" type="ORF">PISL3812_03725</name>
</gene>
<evidence type="ECO:0000313" key="16">
    <source>
        <dbReference type="Proteomes" id="UP000054383"/>
    </source>
</evidence>
<name>A0A0U1LU15_TALIS</name>
<dbReference type="InterPro" id="IPR050344">
    <property type="entry name" value="Peptidase_M1_aminopeptidases"/>
</dbReference>
<dbReference type="OMA" id="WNVWSQF"/>
<evidence type="ECO:0000256" key="2">
    <source>
        <dbReference type="ARBA" id="ARBA00022438"/>
    </source>
</evidence>
<feature type="binding site" evidence="9">
    <location>
        <position position="346"/>
    </location>
    <ligand>
        <name>Zn(2+)</name>
        <dbReference type="ChEBI" id="CHEBI:29105"/>
        <note>catalytic</note>
    </ligand>
</feature>
<sequence length="875" mass="97896">MAYTDRDTLPDVLKPKHYDVSLFDLELGGSWSYKGIVKIEGTVVRPTKEIVLNTNDISVGEVEVQAADGSYSVRASSVSFDKKSERSTLSFDKDLATGHVILKIEFVATMNDAMVGFYRSKYTSAATPPSDTPVEGGFHYMLSTQFQACDARRAFPCFDEPNLKATFDFDIEVPVGLVALSNMPVKFEREASKPGLKVVSFERTPVMSTYLLAWAVGDFEYVEAPTQRKYNGINLPVRVYTTRGLKEQARYALECTSRTVDYFSELFKIDYPLPKTDLLAVHEFSANAMENWGLVMYRTTAVLFDEGSSDTRYKNNIAYVVAHELAHQWFGNLVTMDWWNELWLNEGFATWVGWLAVDHFNPEWNVWSQFVAESYQEAFRLDSLRASHPIEVPVRNALEVDQIFDDISYRKGSSIIRMLSSHLGQETFIRGVSNYLKAHAYGNAKTDDLWSALSEASKQDVHAFMNLWVRKIGFPVVTIAEEPGQISVRQTRFLASGDVKPEDDETVWWIPLNISNTAPQALTTKSEVVRGIDDAFYKLNKDQCGFYRTNYPPHHLAKLGQSLHLFSNEDKIGLVGDAAALAVSGEGTTASLLALLAGFTNESNYRVWSQIAFSLAHIQSVFASNEVIADGLKEFTLKLVTPSVEKIGWTFNPDENYLTGQLRRLLISVAGNAGHKGTIAEAKRIFQLWASGDPNAIHANLRSVVFALNVSEGGRDEFDKVKDAFRKTESVDGKEICLTSLGRTKDAALVNEYLDLIFSDEVAVQDMHSGAASLAGNPKVRHLLWEYMKNNWVPVSARLASNNVVFERFVRLGLARMADEALASEIAAFFEDKDTGAYDRALLIVSDSIHTDARYKARDEASLLEWLQAHGYAQA</sequence>
<keyword evidence="5 11" id="KW-0378">Hydrolase</keyword>
<keyword evidence="2 11" id="KW-0031">Aminopeptidase</keyword>
<dbReference type="GO" id="GO:0070006">
    <property type="term" value="F:metalloaminopeptidase activity"/>
    <property type="evidence" value="ECO:0007669"/>
    <property type="project" value="TreeGrafter"/>
</dbReference>
<dbReference type="InterPro" id="IPR034016">
    <property type="entry name" value="M1_APN-typ"/>
</dbReference>
<dbReference type="Gene3D" id="1.10.390.10">
    <property type="entry name" value="Neutral Protease Domain 2"/>
    <property type="match status" value="1"/>
</dbReference>
<evidence type="ECO:0000256" key="1">
    <source>
        <dbReference type="ARBA" id="ARBA00010136"/>
    </source>
</evidence>
<dbReference type="CDD" id="cd09601">
    <property type="entry name" value="M1_APN-Q_like"/>
    <property type="match status" value="1"/>
</dbReference>
<dbReference type="Gene3D" id="1.25.50.20">
    <property type="match status" value="1"/>
</dbReference>
<dbReference type="Proteomes" id="UP000054383">
    <property type="component" value="Unassembled WGS sequence"/>
</dbReference>
<dbReference type="Pfam" id="PF11838">
    <property type="entry name" value="ERAP1_C"/>
    <property type="match status" value="1"/>
</dbReference>
<keyword evidence="16" id="KW-1185">Reference proteome</keyword>
<dbReference type="GO" id="GO:0005737">
    <property type="term" value="C:cytoplasm"/>
    <property type="evidence" value="ECO:0007669"/>
    <property type="project" value="TreeGrafter"/>
</dbReference>
<evidence type="ECO:0000259" key="14">
    <source>
        <dbReference type="Pfam" id="PF17900"/>
    </source>
</evidence>
<feature type="domain" description="Peptidase M1 membrane alanine aminopeptidase" evidence="12">
    <location>
        <begin position="251"/>
        <end position="468"/>
    </location>
</feature>
<dbReference type="Gene3D" id="2.60.40.1730">
    <property type="entry name" value="tricorn interacting facor f3 domain"/>
    <property type="match status" value="1"/>
</dbReference>
<dbReference type="PANTHER" id="PTHR11533">
    <property type="entry name" value="PROTEASE M1 ZINC METALLOPROTEASE"/>
    <property type="match status" value="1"/>
</dbReference>
<feature type="site" description="Transition state stabilizer" evidence="10">
    <location>
        <position position="409"/>
    </location>
</feature>
<evidence type="ECO:0000256" key="5">
    <source>
        <dbReference type="ARBA" id="ARBA00022801"/>
    </source>
</evidence>
<dbReference type="InterPro" id="IPR024571">
    <property type="entry name" value="ERAP1-like_C_dom"/>
</dbReference>
<evidence type="ECO:0000256" key="7">
    <source>
        <dbReference type="ARBA" id="ARBA00023049"/>
    </source>
</evidence>
<dbReference type="SUPFAM" id="SSF55486">
    <property type="entry name" value="Metalloproteases ('zincins'), catalytic domain"/>
    <property type="match status" value="1"/>
</dbReference>
<evidence type="ECO:0000256" key="6">
    <source>
        <dbReference type="ARBA" id="ARBA00022833"/>
    </source>
</evidence>